<dbReference type="EMBL" id="BK016046">
    <property type="protein sequence ID" value="DAF91195.1"/>
    <property type="molecule type" value="Genomic_DNA"/>
</dbReference>
<dbReference type="PANTHER" id="PTHR10629:SF52">
    <property type="entry name" value="DNA (CYTOSINE-5)-METHYLTRANSFERASE 1"/>
    <property type="match status" value="1"/>
</dbReference>
<dbReference type="SUPFAM" id="SSF53335">
    <property type="entry name" value="S-adenosyl-L-methionine-dependent methyltransferases"/>
    <property type="match status" value="1"/>
</dbReference>
<keyword evidence="7" id="KW-1258">Restriction-modification system evasion by virus</keyword>
<evidence type="ECO:0000256" key="1">
    <source>
        <dbReference type="ARBA" id="ARBA00011975"/>
    </source>
</evidence>
<feature type="active site" evidence="8">
    <location>
        <position position="75"/>
    </location>
</feature>
<proteinExistence type="inferred from homology"/>
<name>A0A8S5U9S5_9CAUD</name>
<evidence type="ECO:0000256" key="2">
    <source>
        <dbReference type="ARBA" id="ARBA00022603"/>
    </source>
</evidence>
<evidence type="ECO:0000256" key="5">
    <source>
        <dbReference type="ARBA" id="ARBA00022691"/>
    </source>
</evidence>
<dbReference type="PANTHER" id="PTHR10629">
    <property type="entry name" value="CYTOSINE-SPECIFIC METHYLTRANSFERASE"/>
    <property type="match status" value="1"/>
</dbReference>
<feature type="region of interest" description="Disordered" evidence="9">
    <location>
        <begin position="199"/>
        <end position="237"/>
    </location>
</feature>
<evidence type="ECO:0000256" key="9">
    <source>
        <dbReference type="SAM" id="MobiDB-lite"/>
    </source>
</evidence>
<evidence type="ECO:0000256" key="7">
    <source>
        <dbReference type="ARBA" id="ARBA00033479"/>
    </source>
</evidence>
<accession>A0A8S5U9S5</accession>
<evidence type="ECO:0000256" key="6">
    <source>
        <dbReference type="ARBA" id="ARBA00023280"/>
    </source>
</evidence>
<dbReference type="PROSITE" id="PS51679">
    <property type="entry name" value="SAM_MT_C5"/>
    <property type="match status" value="1"/>
</dbReference>
<dbReference type="GO" id="GO:0052170">
    <property type="term" value="P:symbiont-mediated suppression of host innate immune response"/>
    <property type="evidence" value="ECO:0007669"/>
    <property type="project" value="UniProtKB-KW"/>
</dbReference>
<comment type="similarity">
    <text evidence="8">Belongs to the class I-like SAM-binding methyltransferase superfamily. C5-methyltransferase family.</text>
</comment>
<dbReference type="PROSITE" id="PS00094">
    <property type="entry name" value="C5_MTASE_1"/>
    <property type="match status" value="1"/>
</dbReference>
<keyword evidence="3" id="KW-0945">Host-virus interaction</keyword>
<reference evidence="10" key="1">
    <citation type="journal article" date="2021" name="Proc. Natl. Acad. Sci. U.S.A.">
        <title>A Catalog of Tens of Thousands of Viruses from Human Metagenomes Reveals Hidden Associations with Chronic Diseases.</title>
        <authorList>
            <person name="Tisza M.J."/>
            <person name="Buck C.B."/>
        </authorList>
    </citation>
    <scope>NUCLEOTIDE SEQUENCE</scope>
    <source>
        <strain evidence="10">CtKwa30</strain>
    </source>
</reference>
<dbReference type="Gene3D" id="3.40.50.150">
    <property type="entry name" value="Vaccinia Virus protein VP39"/>
    <property type="match status" value="1"/>
</dbReference>
<keyword evidence="4 8" id="KW-0808">Transferase</keyword>
<evidence type="ECO:0000256" key="8">
    <source>
        <dbReference type="PROSITE-ProRule" id="PRU01016"/>
    </source>
</evidence>
<dbReference type="GO" id="GO:0003886">
    <property type="term" value="F:DNA (cytosine-5-)-methyltransferase activity"/>
    <property type="evidence" value="ECO:0007669"/>
    <property type="project" value="UniProtKB-EC"/>
</dbReference>
<evidence type="ECO:0000256" key="4">
    <source>
        <dbReference type="ARBA" id="ARBA00022679"/>
    </source>
</evidence>
<protein>
    <recommendedName>
        <fullName evidence="1">DNA (cytosine-5-)-methyltransferase</fullName>
        <ecNumber evidence="1">2.1.1.37</ecNumber>
    </recommendedName>
</protein>
<keyword evidence="2 8" id="KW-0489">Methyltransferase</keyword>
<dbReference type="InterPro" id="IPR001525">
    <property type="entry name" value="C5_MeTfrase"/>
</dbReference>
<dbReference type="PRINTS" id="PR00105">
    <property type="entry name" value="C5METTRFRASE"/>
</dbReference>
<dbReference type="InterPro" id="IPR029063">
    <property type="entry name" value="SAM-dependent_MTases_sf"/>
</dbReference>
<dbReference type="Pfam" id="PF00145">
    <property type="entry name" value="DNA_methylase"/>
    <property type="match status" value="1"/>
</dbReference>
<dbReference type="EC" id="2.1.1.37" evidence="1"/>
<dbReference type="InterPro" id="IPR018117">
    <property type="entry name" value="C5_DNA_meth_AS"/>
</dbReference>
<keyword evidence="6" id="KW-0899">Viral immunoevasion</keyword>
<evidence type="ECO:0000313" key="10">
    <source>
        <dbReference type="EMBL" id="DAF91195.1"/>
    </source>
</evidence>
<dbReference type="GO" id="GO:0099018">
    <property type="term" value="P:symbiont-mediated evasion of host restriction-modification system"/>
    <property type="evidence" value="ECO:0007669"/>
    <property type="project" value="UniProtKB-KW"/>
</dbReference>
<dbReference type="InterPro" id="IPR050390">
    <property type="entry name" value="C5-Methyltransferase"/>
</dbReference>
<sequence length="446" mass="47088">MTTIGSLFTGYGGLDMAVRMALDPDARVAWTSDVEPGPCRLAEVRWPGIPNLGDITQVDWSEVEPVDVICGGSPCQDLSLAGRRAGMTSGTRSGLWESMFTAIKTLRPRLVVWENVRGSLTSGAFSLVESEQGLLGDRADGPALRAAGRVVGDLAGLGYDSQWCVVRASDVGAPHQRERLFVTSHPAGEPWQLRGLAASKEAQGGRALGEPGRPDRAPGALIPTPTASDHKAGRHQDGTGMSLSQAVQMLPTPVAQPSGNSPEAHLRKKPGRERVTDLAVLVEHGLLATGGLLPTPQATNATASSTGYGANLHEVARELLPTPSASDAIMGLPRTSGRPPEKATKLATRIEYTDFGMYAPAIARWEQVLGRPAPAPTVPPAREGGRARLSTKFVEWLMGLSDGHVTGEDLGLTREQQLRLLGNGVVPQQGAAAIYQLTKIALEEAA</sequence>
<organism evidence="10">
    <name type="scientific">Siphoviridae sp. ctKwa30</name>
    <dbReference type="NCBI Taxonomy" id="2825446"/>
    <lineage>
        <taxon>Viruses</taxon>
        <taxon>Duplodnaviria</taxon>
        <taxon>Heunggongvirae</taxon>
        <taxon>Uroviricota</taxon>
        <taxon>Caudoviricetes</taxon>
    </lineage>
</organism>
<feature type="compositionally biased region" description="Basic and acidic residues" evidence="9">
    <location>
        <begin position="228"/>
        <end position="237"/>
    </location>
</feature>
<keyword evidence="5 8" id="KW-0949">S-adenosyl-L-methionine</keyword>
<dbReference type="GO" id="GO:0032259">
    <property type="term" value="P:methylation"/>
    <property type="evidence" value="ECO:0007669"/>
    <property type="project" value="UniProtKB-KW"/>
</dbReference>
<dbReference type="GO" id="GO:0044027">
    <property type="term" value="P:negative regulation of gene expression via chromosomal CpG island methylation"/>
    <property type="evidence" value="ECO:0007669"/>
    <property type="project" value="TreeGrafter"/>
</dbReference>
<evidence type="ECO:0000256" key="3">
    <source>
        <dbReference type="ARBA" id="ARBA00022632"/>
    </source>
</evidence>
<keyword evidence="3" id="KW-1090">Inhibition of host innate immune response by virus</keyword>
<dbReference type="GO" id="GO:0003677">
    <property type="term" value="F:DNA binding"/>
    <property type="evidence" value="ECO:0007669"/>
    <property type="project" value="TreeGrafter"/>
</dbReference>